<evidence type="ECO:0000256" key="3">
    <source>
        <dbReference type="ARBA" id="ARBA00022692"/>
    </source>
</evidence>
<gene>
    <name evidence="8" type="ORF">J2S13_000193</name>
</gene>
<comment type="subcellular location">
    <subcellularLocation>
        <location evidence="1">Cell membrane</location>
        <topology evidence="1">Multi-pass membrane protein</topology>
    </subcellularLocation>
</comment>
<dbReference type="EMBL" id="JAUSUC010000002">
    <property type="protein sequence ID" value="MDQ0213799.1"/>
    <property type="molecule type" value="Genomic_DNA"/>
</dbReference>
<dbReference type="InterPro" id="IPR010343">
    <property type="entry name" value="ArAE_1"/>
</dbReference>
<evidence type="ECO:0000259" key="7">
    <source>
        <dbReference type="Pfam" id="PF11728"/>
    </source>
</evidence>
<keyword evidence="3 6" id="KW-0812">Transmembrane</keyword>
<feature type="transmembrane region" description="Helical" evidence="6">
    <location>
        <begin position="79"/>
        <end position="107"/>
    </location>
</feature>
<dbReference type="InterPro" id="IPR052984">
    <property type="entry name" value="UPF0421"/>
</dbReference>
<feature type="transmembrane region" description="Helical" evidence="6">
    <location>
        <begin position="119"/>
        <end position="141"/>
    </location>
</feature>
<dbReference type="Proteomes" id="UP001237207">
    <property type="component" value="Unassembled WGS sequence"/>
</dbReference>
<proteinExistence type="predicted"/>
<evidence type="ECO:0000256" key="6">
    <source>
        <dbReference type="SAM" id="Phobius"/>
    </source>
</evidence>
<dbReference type="Pfam" id="PF11728">
    <property type="entry name" value="ArAE_1_C"/>
    <property type="match status" value="1"/>
</dbReference>
<name>A0AAJ1SWC9_9BACI</name>
<evidence type="ECO:0000313" key="9">
    <source>
        <dbReference type="Proteomes" id="UP001237207"/>
    </source>
</evidence>
<feature type="transmembrane region" description="Helical" evidence="6">
    <location>
        <begin position="53"/>
        <end position="73"/>
    </location>
</feature>
<evidence type="ECO:0000256" key="2">
    <source>
        <dbReference type="ARBA" id="ARBA00022475"/>
    </source>
</evidence>
<organism evidence="8 9">
    <name type="scientific">Oikeobacillus pervagus</name>
    <dbReference type="NCBI Taxonomy" id="1325931"/>
    <lineage>
        <taxon>Bacteria</taxon>
        <taxon>Bacillati</taxon>
        <taxon>Bacillota</taxon>
        <taxon>Bacilli</taxon>
        <taxon>Bacillales</taxon>
        <taxon>Bacillaceae</taxon>
        <taxon>Oikeobacillus</taxon>
    </lineage>
</organism>
<feature type="domain" description="Putative aromatic acid exporter C-terminal" evidence="7">
    <location>
        <begin position="146"/>
        <end position="310"/>
    </location>
</feature>
<dbReference type="RefSeq" id="WP_307255799.1">
    <property type="nucleotide sequence ID" value="NZ_JAUSUC010000002.1"/>
</dbReference>
<sequence>MVKIGYRTIKTAIGTPIAIMIAQWFHFPNFVSAGIITILCIQNTKKKSLHAAWTRFLACMIAMVGSSIIFQLFHHPAMIGVLLLFFIPITVYAKISEGIVTSSVIILHVYSANEINLELLMNEFGIIVVGIGIALIMNLYMPSVEGKLYSYQQQLEKNFEKIFEEIIYYLRTNKDRNWDGKELVETANLLEKAISLSSRHTENYLLKEENTFYYYFKMREKQLDILERVLPIVTSISHQVDQAKMIADFMEDLSHHIHPGNTAALYIKKLYNMKKSFEQADLPQTREEFEARAALFHFLWEMKQYLRIKSSFKGLNKQKTLA</sequence>
<keyword evidence="4 6" id="KW-1133">Transmembrane helix</keyword>
<keyword evidence="5 6" id="KW-0472">Membrane</keyword>
<keyword evidence="9" id="KW-1185">Reference proteome</keyword>
<accession>A0AAJ1SWC9</accession>
<evidence type="ECO:0000256" key="5">
    <source>
        <dbReference type="ARBA" id="ARBA00023136"/>
    </source>
</evidence>
<dbReference type="InterPro" id="IPR021062">
    <property type="entry name" value="ArAE_1_C"/>
</dbReference>
<dbReference type="Pfam" id="PF06081">
    <property type="entry name" value="ArAE_1"/>
    <property type="match status" value="1"/>
</dbReference>
<dbReference type="Gene3D" id="1.20.120.940">
    <property type="entry name" value="Putative aromatic acid exporter, C-terminal domain"/>
    <property type="match status" value="1"/>
</dbReference>
<keyword evidence="2" id="KW-1003">Cell membrane</keyword>
<evidence type="ECO:0000313" key="8">
    <source>
        <dbReference type="EMBL" id="MDQ0213799.1"/>
    </source>
</evidence>
<evidence type="ECO:0000256" key="4">
    <source>
        <dbReference type="ARBA" id="ARBA00022989"/>
    </source>
</evidence>
<dbReference type="InterPro" id="IPR038323">
    <property type="entry name" value="ArAE_1_C_sf"/>
</dbReference>
<protein>
    <submittedName>
        <fullName evidence="8">Uncharacterized membrane protein YgaE (UPF0421/DUF939 family)</fullName>
    </submittedName>
</protein>
<dbReference type="AlphaFoldDB" id="A0AAJ1SWC9"/>
<dbReference type="PANTHER" id="PTHR40064:SF1">
    <property type="entry name" value="MEMBRANE PROTEIN"/>
    <property type="match status" value="1"/>
</dbReference>
<dbReference type="PANTHER" id="PTHR40064">
    <property type="entry name" value="MEMBRANE PROTEIN-RELATED"/>
    <property type="match status" value="1"/>
</dbReference>
<reference evidence="8" key="1">
    <citation type="submission" date="2023-07" db="EMBL/GenBank/DDBJ databases">
        <title>Genomic Encyclopedia of Type Strains, Phase IV (KMG-IV): sequencing the most valuable type-strain genomes for metagenomic binning, comparative biology and taxonomic classification.</title>
        <authorList>
            <person name="Goeker M."/>
        </authorList>
    </citation>
    <scope>NUCLEOTIDE SEQUENCE</scope>
    <source>
        <strain evidence="8">DSM 23947</strain>
    </source>
</reference>
<dbReference type="GO" id="GO:0005886">
    <property type="term" value="C:plasma membrane"/>
    <property type="evidence" value="ECO:0007669"/>
    <property type="project" value="UniProtKB-SubCell"/>
</dbReference>
<comment type="caution">
    <text evidence="8">The sequence shown here is derived from an EMBL/GenBank/DDBJ whole genome shotgun (WGS) entry which is preliminary data.</text>
</comment>
<evidence type="ECO:0000256" key="1">
    <source>
        <dbReference type="ARBA" id="ARBA00004651"/>
    </source>
</evidence>